<dbReference type="GO" id="GO:0000981">
    <property type="term" value="F:DNA-binding transcription factor activity, RNA polymerase II-specific"/>
    <property type="evidence" value="ECO:0007669"/>
    <property type="project" value="InterPro"/>
</dbReference>
<evidence type="ECO:0000256" key="3">
    <source>
        <dbReference type="ARBA" id="ARBA00023163"/>
    </source>
</evidence>
<dbReference type="SUPFAM" id="SSF57701">
    <property type="entry name" value="Zn2/Cys6 DNA-binding domain"/>
    <property type="match status" value="1"/>
</dbReference>
<evidence type="ECO:0000256" key="4">
    <source>
        <dbReference type="ARBA" id="ARBA00023242"/>
    </source>
</evidence>
<dbReference type="SMART" id="SM00066">
    <property type="entry name" value="GAL4"/>
    <property type="match status" value="1"/>
</dbReference>
<dbReference type="GO" id="GO:0008270">
    <property type="term" value="F:zinc ion binding"/>
    <property type="evidence" value="ECO:0007669"/>
    <property type="project" value="InterPro"/>
</dbReference>
<keyword evidence="4" id="KW-0539">Nucleus</keyword>
<accession>A0A0D2I7P7</accession>
<evidence type="ECO:0000259" key="5">
    <source>
        <dbReference type="PROSITE" id="PS50048"/>
    </source>
</evidence>
<dbReference type="InterPro" id="IPR001138">
    <property type="entry name" value="Zn2Cys6_DnaBD"/>
</dbReference>
<keyword evidence="1" id="KW-0805">Transcription regulation</keyword>
<gene>
    <name evidence="6" type="ORF">Z518_09601</name>
</gene>
<keyword evidence="7" id="KW-1185">Reference proteome</keyword>
<keyword evidence="2" id="KW-0238">DNA-binding</keyword>
<organism evidence="6 7">
    <name type="scientific">Rhinocladiella mackenziei CBS 650.93</name>
    <dbReference type="NCBI Taxonomy" id="1442369"/>
    <lineage>
        <taxon>Eukaryota</taxon>
        <taxon>Fungi</taxon>
        <taxon>Dikarya</taxon>
        <taxon>Ascomycota</taxon>
        <taxon>Pezizomycotina</taxon>
        <taxon>Eurotiomycetes</taxon>
        <taxon>Chaetothyriomycetidae</taxon>
        <taxon>Chaetothyriales</taxon>
        <taxon>Herpotrichiellaceae</taxon>
        <taxon>Rhinocladiella</taxon>
    </lineage>
</organism>
<reference evidence="6 7" key="1">
    <citation type="submission" date="2015-01" db="EMBL/GenBank/DDBJ databases">
        <title>The Genome Sequence of Rhinocladiella mackenzie CBS 650.93.</title>
        <authorList>
            <consortium name="The Broad Institute Genomics Platform"/>
            <person name="Cuomo C."/>
            <person name="de Hoog S."/>
            <person name="Gorbushina A."/>
            <person name="Stielow B."/>
            <person name="Teixiera M."/>
            <person name="Abouelleil A."/>
            <person name="Chapman S.B."/>
            <person name="Priest M."/>
            <person name="Young S.K."/>
            <person name="Wortman J."/>
            <person name="Nusbaum C."/>
            <person name="Birren B."/>
        </authorList>
    </citation>
    <scope>NUCLEOTIDE SEQUENCE [LARGE SCALE GENOMIC DNA]</scope>
    <source>
        <strain evidence="6 7">CBS 650.93</strain>
    </source>
</reference>
<keyword evidence="3" id="KW-0804">Transcription</keyword>
<dbReference type="OrthoDB" id="648861at2759"/>
<dbReference type="Gene3D" id="4.10.240.10">
    <property type="entry name" value="Zn(2)-C6 fungal-type DNA-binding domain"/>
    <property type="match status" value="1"/>
</dbReference>
<dbReference type="PANTHER" id="PTHR37534:SF46">
    <property type="entry name" value="ZN(II)2CYS6 TRANSCRIPTION FACTOR (EUROFUNG)"/>
    <property type="match status" value="1"/>
</dbReference>
<evidence type="ECO:0000256" key="2">
    <source>
        <dbReference type="ARBA" id="ARBA00023125"/>
    </source>
</evidence>
<feature type="domain" description="Zn(2)-C6 fungal-type" evidence="5">
    <location>
        <begin position="12"/>
        <end position="42"/>
    </location>
</feature>
<dbReference type="GeneID" id="25297672"/>
<proteinExistence type="predicted"/>
<dbReference type="VEuPathDB" id="FungiDB:Z518_09601"/>
<name>A0A0D2I7P7_9EURO</name>
<dbReference type="GO" id="GO:0003677">
    <property type="term" value="F:DNA binding"/>
    <property type="evidence" value="ECO:0007669"/>
    <property type="project" value="UniProtKB-KW"/>
</dbReference>
<sequence length="580" mass="64832">MNNHYRGRVRSGCLTCRARKVKCDENRPDCNNCTRLKRKCIYKPRRSPSKPTDAAAVVAHNTPSQAHQVRTPEVDLSTQQATNQECLFHEKLSFPDEPYGPGASHSSSQEETPALHVEDLFSPVQRDARSFDHQRDDLSGQQNDLGIIGSPDVQYLMTSQDIYLCTTIDLLAASEASTHSSFAYFVDEVNIPAVSPFDHVNWGRMKVHVAELAIHDKAVASAILAIQAVYKAQANSLPMTNATSVYQSAANIFGTALYDDHHGFNTILVVAFLLCLCEMIIPNETGSIFGQSDGIFVTRMRVWSWNGPLPPISMRILAWLRVLHAAARRSGGPGLLSDAVFSLLPDQATEIPNISLPRNCTDASVPLYDYITAPIFALFVELQKISTHIANLSHYHRSRVTGSDQKEVSDIIGGFKLQMYSLWNARPDLMRFKPGQLRVQFPREVSEPLITLVGICIATYNTEIIETGRNLSDPPFASLEAKQAMRRIRLLIEGDWNSSDGENLNPAYLRPLFLCAIESIDADETKWAVAQLKKIRNPICRSDFFASFAESLAEAQRDKRRRVTTRYFCLQTFGVPPPYL</sequence>
<evidence type="ECO:0000313" key="7">
    <source>
        <dbReference type="Proteomes" id="UP000053617"/>
    </source>
</evidence>
<dbReference type="Pfam" id="PF00172">
    <property type="entry name" value="Zn_clus"/>
    <property type="match status" value="1"/>
</dbReference>
<dbReference type="HOGENOM" id="CLU_030887_0_0_1"/>
<dbReference type="Proteomes" id="UP000053617">
    <property type="component" value="Unassembled WGS sequence"/>
</dbReference>
<dbReference type="RefSeq" id="XP_013269010.1">
    <property type="nucleotide sequence ID" value="XM_013413556.1"/>
</dbReference>
<dbReference type="PANTHER" id="PTHR37534">
    <property type="entry name" value="TRANSCRIPTIONAL ACTIVATOR PROTEIN UGA3"/>
    <property type="match status" value="1"/>
</dbReference>
<dbReference type="InterPro" id="IPR036864">
    <property type="entry name" value="Zn2-C6_fun-type_DNA-bd_sf"/>
</dbReference>
<protein>
    <recommendedName>
        <fullName evidence="5">Zn(2)-C6 fungal-type domain-containing protein</fullName>
    </recommendedName>
</protein>
<dbReference type="PROSITE" id="PS00463">
    <property type="entry name" value="ZN2_CY6_FUNGAL_1"/>
    <property type="match status" value="1"/>
</dbReference>
<evidence type="ECO:0000256" key="1">
    <source>
        <dbReference type="ARBA" id="ARBA00023015"/>
    </source>
</evidence>
<dbReference type="CDD" id="cd00067">
    <property type="entry name" value="GAL4"/>
    <property type="match status" value="1"/>
</dbReference>
<dbReference type="PROSITE" id="PS50048">
    <property type="entry name" value="ZN2_CY6_FUNGAL_2"/>
    <property type="match status" value="1"/>
</dbReference>
<dbReference type="STRING" id="1442369.A0A0D2I7P7"/>
<evidence type="ECO:0000313" key="6">
    <source>
        <dbReference type="EMBL" id="KIX01874.1"/>
    </source>
</evidence>
<dbReference type="AlphaFoldDB" id="A0A0D2I7P7"/>
<dbReference type="EMBL" id="KN847481">
    <property type="protein sequence ID" value="KIX01874.1"/>
    <property type="molecule type" value="Genomic_DNA"/>
</dbReference>